<dbReference type="EMBL" id="JBEUKS010000014">
    <property type="protein sequence ID" value="MFC1442988.1"/>
    <property type="molecule type" value="Genomic_DNA"/>
</dbReference>
<keyword evidence="7" id="KW-1185">Reference proteome</keyword>
<evidence type="ECO:0000256" key="3">
    <source>
        <dbReference type="ARBA" id="ARBA00030238"/>
    </source>
</evidence>
<proteinExistence type="predicted"/>
<evidence type="ECO:0000256" key="5">
    <source>
        <dbReference type="SAM" id="SignalP"/>
    </source>
</evidence>
<dbReference type="Proteomes" id="UP001592581">
    <property type="component" value="Unassembled WGS sequence"/>
</dbReference>
<name>A0ABV6XXK7_9ACTN</name>
<feature type="signal peptide" evidence="5">
    <location>
        <begin position="1"/>
        <end position="16"/>
    </location>
</feature>
<dbReference type="RefSeq" id="WP_380568066.1">
    <property type="nucleotide sequence ID" value="NZ_JBEUKS010000014.1"/>
</dbReference>
<keyword evidence="4" id="KW-1133">Transmembrane helix</keyword>
<evidence type="ECO:0000313" key="7">
    <source>
        <dbReference type="Proteomes" id="UP001592581"/>
    </source>
</evidence>
<evidence type="ECO:0000256" key="4">
    <source>
        <dbReference type="SAM" id="Phobius"/>
    </source>
</evidence>
<feature type="transmembrane region" description="Helical" evidence="4">
    <location>
        <begin position="423"/>
        <end position="441"/>
    </location>
</feature>
<evidence type="ECO:0000256" key="1">
    <source>
        <dbReference type="ARBA" id="ARBA00000548"/>
    </source>
</evidence>
<evidence type="ECO:0000256" key="2">
    <source>
        <dbReference type="ARBA" id="ARBA00012595"/>
    </source>
</evidence>
<dbReference type="InterPro" id="IPR013784">
    <property type="entry name" value="Carb-bd-like_fold"/>
</dbReference>
<gene>
    <name evidence="6" type="ORF">ABUW04_32560</name>
</gene>
<evidence type="ECO:0000313" key="6">
    <source>
        <dbReference type="EMBL" id="MFC1442988.1"/>
    </source>
</evidence>
<comment type="caution">
    <text evidence="6">The sequence shown here is derived from an EMBL/GenBank/DDBJ whole genome shotgun (WGS) entry which is preliminary data.</text>
</comment>
<dbReference type="Gene3D" id="2.60.40.10">
    <property type="entry name" value="Immunoglobulins"/>
    <property type="match status" value="1"/>
</dbReference>
<organism evidence="6 7">
    <name type="scientific">Streptacidiphilus jeojiensis</name>
    <dbReference type="NCBI Taxonomy" id="3229225"/>
    <lineage>
        <taxon>Bacteria</taxon>
        <taxon>Bacillati</taxon>
        <taxon>Actinomycetota</taxon>
        <taxon>Actinomycetes</taxon>
        <taxon>Kitasatosporales</taxon>
        <taxon>Streptomycetaceae</taxon>
        <taxon>Streptacidiphilus</taxon>
    </lineage>
</organism>
<keyword evidence="4" id="KW-0472">Membrane</keyword>
<feature type="chain" id="PRO_5045691061" description="alpha-amylase" evidence="5">
    <location>
        <begin position="17"/>
        <end position="451"/>
    </location>
</feature>
<dbReference type="SUPFAM" id="SSF49452">
    <property type="entry name" value="Starch-binding domain-like"/>
    <property type="match status" value="1"/>
</dbReference>
<dbReference type="EC" id="3.2.1.1" evidence="2"/>
<keyword evidence="4" id="KW-0812">Transmembrane</keyword>
<sequence>MLAAVLVPMAASPAFASGSSYGEWAAGSLTVPARGFPAATVTTTSSNTLIPSGASTYLNQDTPFGAEYGSSRNHNYIALRTAAGLQPSVTTLDFAHATPVGWGFALGDVDADHVKVEATGADGAPLTAAQLGWQGTFNYCQGSPRPSTCTGSGPFTDLPHWDAATTTLIGSNTGDTSGASGWLRPTVPVKSLTLTFSVQSGIPIYQVWVATRTVNISGQITSPCGQPGRTELELLDSDGAPVLDSAGHPITTMSRPDGAYGFSDVAVGSYRVALRVPDGFTADSTRVAVDATSDDVTNADFHLDCALISEPPVTVPPDSPELINLRIPIRIIHDLELPVEVTEPPTHGVVITNPVDPESFIYEPDPTFSGTDSFIYEGKNKKTGKPEFVKVTVKIPKHPLHPRVRPAAVVRPSLAASGANEDGLGLALALGLTGAGALVVAGTRTAARRRR</sequence>
<comment type="catalytic activity">
    <reaction evidence="1">
        <text>Endohydrolysis of (1-&gt;4)-alpha-D-glucosidic linkages in polysaccharides containing three or more (1-&gt;4)-alpha-linked D-glucose units.</text>
        <dbReference type="EC" id="3.2.1.1"/>
    </reaction>
</comment>
<dbReference type="InterPro" id="IPR013783">
    <property type="entry name" value="Ig-like_fold"/>
</dbReference>
<reference evidence="6 7" key="1">
    <citation type="submission" date="2024-06" db="EMBL/GenBank/DDBJ databases">
        <authorList>
            <person name="Lee S.D."/>
        </authorList>
    </citation>
    <scope>NUCLEOTIDE SEQUENCE [LARGE SCALE GENOMIC DNA]</scope>
    <source>
        <strain evidence="6 7">N1-10</strain>
    </source>
</reference>
<accession>A0ABV6XXK7</accession>
<keyword evidence="5" id="KW-0732">Signal</keyword>
<protein>
    <recommendedName>
        <fullName evidence="2">alpha-amylase</fullName>
        <ecNumber evidence="2">3.2.1.1</ecNumber>
    </recommendedName>
    <alternativeName>
        <fullName evidence="3">1,4-alpha-D-glucan glucanohydrolase</fullName>
    </alternativeName>
</protein>
<dbReference type="Gene3D" id="2.60.40.3440">
    <property type="match status" value="1"/>
</dbReference>